<evidence type="ECO:0000256" key="2">
    <source>
        <dbReference type="SAM" id="Phobius"/>
    </source>
</evidence>
<evidence type="ECO:0000256" key="1">
    <source>
        <dbReference type="SAM" id="MobiDB-lite"/>
    </source>
</evidence>
<evidence type="ECO:0000313" key="6">
    <source>
        <dbReference type="Proteomes" id="UP000302139"/>
    </source>
</evidence>
<evidence type="ECO:0000313" key="4">
    <source>
        <dbReference type="EMBL" id="GDY76217.1"/>
    </source>
</evidence>
<dbReference type="GeneID" id="41540750"/>
<reference evidence="4 5" key="1">
    <citation type="submission" date="2019-04" db="EMBL/GenBank/DDBJ databases">
        <title>Draft genome sequences of Streptomyces avermitilis ATCC 31267.</title>
        <authorList>
            <person name="Komaki H."/>
            <person name="Tamura T."/>
            <person name="Hosoyama A."/>
        </authorList>
    </citation>
    <scope>NUCLEOTIDE SEQUENCE [LARGE SCALE GENOMIC DNA]</scope>
    <source>
        <strain evidence="4 5">ATCC 31267</strain>
    </source>
</reference>
<gene>
    <name evidence="3" type="ORF">SAV14893_030320</name>
    <name evidence="4" type="ORF">SAV31267_057020</name>
</gene>
<dbReference type="EMBL" id="BJHY01000001">
    <property type="protein sequence ID" value="GDY76217.1"/>
    <property type="molecule type" value="Genomic_DNA"/>
</dbReference>
<dbReference type="RefSeq" id="WP_010985118.1">
    <property type="nucleotide sequence ID" value="NZ_BAABTN010000047.1"/>
</dbReference>
<feature type="compositionally biased region" description="Basic residues" evidence="1">
    <location>
        <begin position="44"/>
        <end position="56"/>
    </location>
</feature>
<dbReference type="STRING" id="33903.AQJ43_04455"/>
<evidence type="ECO:0000313" key="3">
    <source>
        <dbReference type="EMBL" id="GDY63639.1"/>
    </source>
</evidence>
<sequence>MPEHASILQLTGVTVLALAMGVWIAGLIRLLRAPRAPRAPRGGHGVRHRGAHRRRDVLRALPRQRQAGPALESVDLTPAERDAFAGLVRQFSDGRS</sequence>
<feature type="region of interest" description="Disordered" evidence="1">
    <location>
        <begin position="37"/>
        <end position="75"/>
    </location>
</feature>
<dbReference type="OMA" id="PAHASIY"/>
<accession>A0A4D4LZK0</accession>
<reference evidence="3 6" key="2">
    <citation type="submission" date="2019-04" db="EMBL/GenBank/DDBJ databases">
        <title>Draft genome sequences of Streptomyces avermitilis NBRC 14893.</title>
        <authorList>
            <person name="Komaki H."/>
            <person name="Tamura T."/>
            <person name="Hosoyama A."/>
        </authorList>
    </citation>
    <scope>NUCLEOTIDE SEQUENCE [LARGE SCALE GENOMIC DNA]</scope>
    <source>
        <strain evidence="3 6">NBRC 14893</strain>
    </source>
</reference>
<dbReference type="Proteomes" id="UP000302139">
    <property type="component" value="Unassembled WGS sequence"/>
</dbReference>
<dbReference type="Proteomes" id="UP000299211">
    <property type="component" value="Unassembled WGS sequence"/>
</dbReference>
<comment type="caution">
    <text evidence="3">The sequence shown here is derived from an EMBL/GenBank/DDBJ whole genome shotgun (WGS) entry which is preliminary data.</text>
</comment>
<organism evidence="3 6">
    <name type="scientific">Streptomyces avermitilis</name>
    <dbReference type="NCBI Taxonomy" id="33903"/>
    <lineage>
        <taxon>Bacteria</taxon>
        <taxon>Bacillati</taxon>
        <taxon>Actinomycetota</taxon>
        <taxon>Actinomycetes</taxon>
        <taxon>Kitasatosporales</taxon>
        <taxon>Streptomycetaceae</taxon>
        <taxon>Streptomyces</taxon>
    </lineage>
</organism>
<proteinExistence type="predicted"/>
<feature type="transmembrane region" description="Helical" evidence="2">
    <location>
        <begin position="6"/>
        <end position="31"/>
    </location>
</feature>
<dbReference type="AlphaFoldDB" id="A0A4D4LZK0"/>
<evidence type="ECO:0000313" key="5">
    <source>
        <dbReference type="Proteomes" id="UP000299211"/>
    </source>
</evidence>
<keyword evidence="2" id="KW-1133">Transmembrane helix</keyword>
<protein>
    <submittedName>
        <fullName evidence="3">Uncharacterized protein</fullName>
    </submittedName>
</protein>
<keyword evidence="2" id="KW-0472">Membrane</keyword>
<dbReference type="EMBL" id="BJHX01000001">
    <property type="protein sequence ID" value="GDY63639.1"/>
    <property type="molecule type" value="Genomic_DNA"/>
</dbReference>
<keyword evidence="2" id="KW-0812">Transmembrane</keyword>
<name>A0A4D4LZK0_STRAX</name>